<gene>
    <name evidence="1" type="ORF">JOB18_010426</name>
</gene>
<accession>A0AAV6R0R3</accession>
<evidence type="ECO:0008006" key="3">
    <source>
        <dbReference type="Google" id="ProtNLM"/>
    </source>
</evidence>
<reference evidence="1 2" key="1">
    <citation type="journal article" date="2021" name="Sci. Rep.">
        <title>Chromosome anchoring in Senegalese sole (Solea senegalensis) reveals sex-associated markers and genome rearrangements in flatfish.</title>
        <authorList>
            <person name="Guerrero-Cozar I."/>
            <person name="Gomez-Garrido J."/>
            <person name="Berbel C."/>
            <person name="Martinez-Blanch J.F."/>
            <person name="Alioto T."/>
            <person name="Claros M.G."/>
            <person name="Gagnaire P.A."/>
            <person name="Manchado M."/>
        </authorList>
    </citation>
    <scope>NUCLEOTIDE SEQUENCE [LARGE SCALE GENOMIC DNA]</scope>
    <source>
        <strain evidence="1">Sse05_10M</strain>
    </source>
</reference>
<evidence type="ECO:0000313" key="2">
    <source>
        <dbReference type="Proteomes" id="UP000693946"/>
    </source>
</evidence>
<proteinExistence type="predicted"/>
<dbReference type="Proteomes" id="UP000693946">
    <property type="component" value="Linkage Group LG21"/>
</dbReference>
<dbReference type="EMBL" id="JAGKHQ010000014">
    <property type="protein sequence ID" value="KAG7498490.1"/>
    <property type="molecule type" value="Genomic_DNA"/>
</dbReference>
<protein>
    <recommendedName>
        <fullName evidence="3">Secreted protein</fullName>
    </recommendedName>
</protein>
<organism evidence="1 2">
    <name type="scientific">Solea senegalensis</name>
    <name type="common">Senegalese sole</name>
    <dbReference type="NCBI Taxonomy" id="28829"/>
    <lineage>
        <taxon>Eukaryota</taxon>
        <taxon>Metazoa</taxon>
        <taxon>Chordata</taxon>
        <taxon>Craniata</taxon>
        <taxon>Vertebrata</taxon>
        <taxon>Euteleostomi</taxon>
        <taxon>Actinopterygii</taxon>
        <taxon>Neopterygii</taxon>
        <taxon>Teleostei</taxon>
        <taxon>Neoteleostei</taxon>
        <taxon>Acanthomorphata</taxon>
        <taxon>Carangaria</taxon>
        <taxon>Pleuronectiformes</taxon>
        <taxon>Pleuronectoidei</taxon>
        <taxon>Soleidae</taxon>
        <taxon>Solea</taxon>
    </lineage>
</organism>
<sequence>MRVAAAACVHIFPASRCSRETSTSGFCCLFNGLVNQSACFYLVSGLISEHLQCEFEAAVKSRS</sequence>
<dbReference type="AlphaFoldDB" id="A0AAV6R0R3"/>
<keyword evidence="2" id="KW-1185">Reference proteome</keyword>
<comment type="caution">
    <text evidence="1">The sequence shown here is derived from an EMBL/GenBank/DDBJ whole genome shotgun (WGS) entry which is preliminary data.</text>
</comment>
<name>A0AAV6R0R3_SOLSE</name>
<evidence type="ECO:0000313" key="1">
    <source>
        <dbReference type="EMBL" id="KAG7498490.1"/>
    </source>
</evidence>